<dbReference type="Pfam" id="PF01610">
    <property type="entry name" value="DDE_Tnp_ISL3"/>
    <property type="match status" value="1"/>
</dbReference>
<dbReference type="AlphaFoldDB" id="A0A1I0CRL7"/>
<dbReference type="PANTHER" id="PTHR33498">
    <property type="entry name" value="TRANSPOSASE FOR INSERTION SEQUENCE ELEMENT IS1557"/>
    <property type="match status" value="1"/>
</dbReference>
<evidence type="ECO:0000313" key="2">
    <source>
        <dbReference type="EMBL" id="SET22291.1"/>
    </source>
</evidence>
<organism evidence="2 3">
    <name type="scientific">Anaerobranca gottschalkii DSM 13577</name>
    <dbReference type="NCBI Taxonomy" id="1120990"/>
    <lineage>
        <taxon>Bacteria</taxon>
        <taxon>Bacillati</taxon>
        <taxon>Bacillota</taxon>
        <taxon>Clostridia</taxon>
        <taxon>Eubacteriales</taxon>
        <taxon>Proteinivoracaceae</taxon>
        <taxon>Anaerobranca</taxon>
    </lineage>
</organism>
<proteinExistence type="predicted"/>
<keyword evidence="3" id="KW-1185">Reference proteome</keyword>
<dbReference type="InterPro" id="IPR002560">
    <property type="entry name" value="Transposase_DDE"/>
</dbReference>
<name>A0A1I0CRL7_9FIRM</name>
<dbReference type="PANTHER" id="PTHR33498:SF1">
    <property type="entry name" value="TRANSPOSASE FOR INSERTION SEQUENCE ELEMENT IS1557"/>
    <property type="match status" value="1"/>
</dbReference>
<evidence type="ECO:0000259" key="1">
    <source>
        <dbReference type="Pfam" id="PF01610"/>
    </source>
</evidence>
<sequence>MVLDILDQRNFDFLVKYFKKFTSRESVKYVVIDMWKPYKEVVKKVFSQATIVIDRFHYVRNCIWAIDKVRKNVQKDLPYEKSKFLKKNRKLLFRNCNKLNDEDKNKTG</sequence>
<dbReference type="InterPro" id="IPR047951">
    <property type="entry name" value="Transpos_ISL3"/>
</dbReference>
<protein>
    <submittedName>
        <fullName evidence="2">Transposase</fullName>
    </submittedName>
</protein>
<evidence type="ECO:0000313" key="3">
    <source>
        <dbReference type="Proteomes" id="UP000243819"/>
    </source>
</evidence>
<dbReference type="Proteomes" id="UP000243819">
    <property type="component" value="Unassembled WGS sequence"/>
</dbReference>
<dbReference type="EMBL" id="FOIF01000089">
    <property type="protein sequence ID" value="SET22291.1"/>
    <property type="molecule type" value="Genomic_DNA"/>
</dbReference>
<reference evidence="3" key="1">
    <citation type="submission" date="2016-10" db="EMBL/GenBank/DDBJ databases">
        <authorList>
            <person name="Varghese N."/>
            <person name="Submissions S."/>
        </authorList>
    </citation>
    <scope>NUCLEOTIDE SEQUENCE [LARGE SCALE GENOMIC DNA]</scope>
    <source>
        <strain evidence="3">DSM 13577</strain>
    </source>
</reference>
<feature type="domain" description="Transposase IS204/IS1001/IS1096/IS1165 DDE" evidence="1">
    <location>
        <begin position="2"/>
        <end position="106"/>
    </location>
</feature>
<dbReference type="STRING" id="1120990.SAMN03080614_10892"/>
<accession>A0A1I0CRL7</accession>
<gene>
    <name evidence="2" type="ORF">SAMN03080614_10892</name>
</gene>